<dbReference type="Gene3D" id="3.30.559.30">
    <property type="entry name" value="Nonribosomal peptide synthetase, condensation domain"/>
    <property type="match status" value="1"/>
</dbReference>
<dbReference type="PANTHER" id="PTHR45527">
    <property type="entry name" value="NONRIBOSOMAL PEPTIDE SYNTHETASE"/>
    <property type="match status" value="1"/>
</dbReference>
<evidence type="ECO:0000313" key="2">
    <source>
        <dbReference type="EMBL" id="MFC4856919.1"/>
    </source>
</evidence>
<dbReference type="RefSeq" id="WP_378058909.1">
    <property type="nucleotide sequence ID" value="NZ_JBHSIS010000014.1"/>
</dbReference>
<feature type="domain" description="Condensation" evidence="1">
    <location>
        <begin position="21"/>
        <end position="346"/>
    </location>
</feature>
<gene>
    <name evidence="2" type="ORF">ACFPCV_25755</name>
</gene>
<dbReference type="InterPro" id="IPR001242">
    <property type="entry name" value="Condensation_dom"/>
</dbReference>
<dbReference type="EMBL" id="JBHSIS010000014">
    <property type="protein sequence ID" value="MFC4856919.1"/>
    <property type="molecule type" value="Genomic_DNA"/>
</dbReference>
<accession>A0ABV9S7K1</accession>
<evidence type="ECO:0000313" key="3">
    <source>
        <dbReference type="Proteomes" id="UP001595859"/>
    </source>
</evidence>
<protein>
    <submittedName>
        <fullName evidence="2">Condensation domain-containing protein</fullName>
    </submittedName>
</protein>
<sequence>MNCLAIASTPASVTGTVRIATALVNQPFDLAEPPVRADLVRVADDEHLLVLAVHHIAVDGWSVGVLSRDLGTAYRATSSGAAPPAPPVLQFADFAAWQRAELDGDRLPALLSWWRNRLTGAETLRLPTDRPRPAVLPDSGDVVTFDVPAPAGRTLRRLGSTQGATPFVVMLSVFAAALAEVTGQHDLSIGTVVSGRPLPELAGTVGPFVNTIVLRLDDVRAPTFPELVGSTRRVVLDALAHQDAPFEKVVEAVNPPRDTSRTPLFQVAFGSGVPGARTVEWSVDGLRAEPVTLPFTTSKYDMTLDTEDQPDGSFRCRWHYATALYDRSSVDTMVQRFLRLAHGFAADRAG</sequence>
<dbReference type="Proteomes" id="UP001595859">
    <property type="component" value="Unassembled WGS sequence"/>
</dbReference>
<dbReference type="PANTHER" id="PTHR45527:SF1">
    <property type="entry name" value="FATTY ACID SYNTHASE"/>
    <property type="match status" value="1"/>
</dbReference>
<dbReference type="CDD" id="cd19531">
    <property type="entry name" value="LCL_NRPS-like"/>
    <property type="match status" value="1"/>
</dbReference>
<dbReference type="InterPro" id="IPR023213">
    <property type="entry name" value="CAT-like_dom_sf"/>
</dbReference>
<reference evidence="3" key="1">
    <citation type="journal article" date="2019" name="Int. J. Syst. Evol. Microbiol.">
        <title>The Global Catalogue of Microorganisms (GCM) 10K type strain sequencing project: providing services to taxonomists for standard genome sequencing and annotation.</title>
        <authorList>
            <consortium name="The Broad Institute Genomics Platform"/>
            <consortium name="The Broad Institute Genome Sequencing Center for Infectious Disease"/>
            <person name="Wu L."/>
            <person name="Ma J."/>
        </authorList>
    </citation>
    <scope>NUCLEOTIDE SEQUENCE [LARGE SCALE GENOMIC DNA]</scope>
    <source>
        <strain evidence="3">ZS-22-S1</strain>
    </source>
</reference>
<evidence type="ECO:0000259" key="1">
    <source>
        <dbReference type="Pfam" id="PF00668"/>
    </source>
</evidence>
<dbReference type="SUPFAM" id="SSF52777">
    <property type="entry name" value="CoA-dependent acyltransferases"/>
    <property type="match status" value="2"/>
</dbReference>
<proteinExistence type="predicted"/>
<keyword evidence="3" id="KW-1185">Reference proteome</keyword>
<dbReference type="Gene3D" id="3.30.559.10">
    <property type="entry name" value="Chloramphenicol acetyltransferase-like domain"/>
    <property type="match status" value="1"/>
</dbReference>
<comment type="caution">
    <text evidence="2">The sequence shown here is derived from an EMBL/GenBank/DDBJ whole genome shotgun (WGS) entry which is preliminary data.</text>
</comment>
<dbReference type="Pfam" id="PF00668">
    <property type="entry name" value="Condensation"/>
    <property type="match status" value="1"/>
</dbReference>
<organism evidence="2 3">
    <name type="scientific">Actinophytocola glycyrrhizae</name>
    <dbReference type="NCBI Taxonomy" id="2044873"/>
    <lineage>
        <taxon>Bacteria</taxon>
        <taxon>Bacillati</taxon>
        <taxon>Actinomycetota</taxon>
        <taxon>Actinomycetes</taxon>
        <taxon>Pseudonocardiales</taxon>
        <taxon>Pseudonocardiaceae</taxon>
    </lineage>
</organism>
<name>A0ABV9S7K1_9PSEU</name>